<gene>
    <name evidence="1" type="ORF">SO802_014753</name>
</gene>
<dbReference type="EMBL" id="JAZDWU010000005">
    <property type="protein sequence ID" value="KAL0000972.1"/>
    <property type="molecule type" value="Genomic_DNA"/>
</dbReference>
<keyword evidence="2" id="KW-1185">Reference proteome</keyword>
<evidence type="ECO:0000313" key="2">
    <source>
        <dbReference type="Proteomes" id="UP001459277"/>
    </source>
</evidence>
<organism evidence="1 2">
    <name type="scientific">Lithocarpus litseifolius</name>
    <dbReference type="NCBI Taxonomy" id="425828"/>
    <lineage>
        <taxon>Eukaryota</taxon>
        <taxon>Viridiplantae</taxon>
        <taxon>Streptophyta</taxon>
        <taxon>Embryophyta</taxon>
        <taxon>Tracheophyta</taxon>
        <taxon>Spermatophyta</taxon>
        <taxon>Magnoliopsida</taxon>
        <taxon>eudicotyledons</taxon>
        <taxon>Gunneridae</taxon>
        <taxon>Pentapetalae</taxon>
        <taxon>rosids</taxon>
        <taxon>fabids</taxon>
        <taxon>Fagales</taxon>
        <taxon>Fagaceae</taxon>
        <taxon>Lithocarpus</taxon>
    </lineage>
</organism>
<comment type="caution">
    <text evidence="1">The sequence shown here is derived from an EMBL/GenBank/DDBJ whole genome shotgun (WGS) entry which is preliminary data.</text>
</comment>
<name>A0AAW2CSD9_9ROSI</name>
<dbReference type="Proteomes" id="UP001459277">
    <property type="component" value="Unassembled WGS sequence"/>
</dbReference>
<reference evidence="1 2" key="1">
    <citation type="submission" date="2024-01" db="EMBL/GenBank/DDBJ databases">
        <title>A telomere-to-telomere, gap-free genome of sweet tea (Lithocarpus litseifolius).</title>
        <authorList>
            <person name="Zhou J."/>
        </authorList>
    </citation>
    <scope>NUCLEOTIDE SEQUENCE [LARGE SCALE GENOMIC DNA]</scope>
    <source>
        <strain evidence="1">Zhou-2022a</strain>
        <tissue evidence="1">Leaf</tissue>
    </source>
</reference>
<proteinExistence type="predicted"/>
<sequence length="55" mass="6355">MNDSYHRIHGEVPTHEVVWELACDDESSNEFHVTDIIYEKAIGKGIAKAKHFLWS</sequence>
<protein>
    <submittedName>
        <fullName evidence="1">Uncharacterized protein</fullName>
    </submittedName>
</protein>
<dbReference type="AlphaFoldDB" id="A0AAW2CSD9"/>
<evidence type="ECO:0000313" key="1">
    <source>
        <dbReference type="EMBL" id="KAL0000972.1"/>
    </source>
</evidence>
<accession>A0AAW2CSD9</accession>